<feature type="region of interest" description="Disordered" evidence="1">
    <location>
        <begin position="479"/>
        <end position="555"/>
    </location>
</feature>
<proteinExistence type="predicted"/>
<organism evidence="2 3">
    <name type="scientific">Sphagnurus paluster</name>
    <dbReference type="NCBI Taxonomy" id="117069"/>
    <lineage>
        <taxon>Eukaryota</taxon>
        <taxon>Fungi</taxon>
        <taxon>Dikarya</taxon>
        <taxon>Basidiomycota</taxon>
        <taxon>Agaricomycotina</taxon>
        <taxon>Agaricomycetes</taxon>
        <taxon>Agaricomycetidae</taxon>
        <taxon>Agaricales</taxon>
        <taxon>Tricholomatineae</taxon>
        <taxon>Lyophyllaceae</taxon>
        <taxon>Sphagnurus</taxon>
    </lineage>
</organism>
<reference evidence="2" key="2">
    <citation type="submission" date="2021-10" db="EMBL/GenBank/DDBJ databases">
        <title>Phylogenomics reveals ancestral predisposition of the termite-cultivated fungus Termitomyces towards a domesticated lifestyle.</title>
        <authorList>
            <person name="Auxier B."/>
            <person name="Grum-Grzhimaylo A."/>
            <person name="Cardenas M.E."/>
            <person name="Lodge J.D."/>
            <person name="Laessoe T."/>
            <person name="Pedersen O."/>
            <person name="Smith M.E."/>
            <person name="Kuyper T.W."/>
            <person name="Franco-Molano E.A."/>
            <person name="Baroni T.J."/>
            <person name="Aanen D.K."/>
        </authorList>
    </citation>
    <scope>NUCLEOTIDE SEQUENCE</scope>
    <source>
        <strain evidence="2">D49</strain>
    </source>
</reference>
<evidence type="ECO:0000256" key="1">
    <source>
        <dbReference type="SAM" id="MobiDB-lite"/>
    </source>
</evidence>
<comment type="caution">
    <text evidence="2">The sequence shown here is derived from an EMBL/GenBank/DDBJ whole genome shotgun (WGS) entry which is preliminary data.</text>
</comment>
<dbReference type="EMBL" id="JABCKI010005769">
    <property type="protein sequence ID" value="KAG5638324.1"/>
    <property type="molecule type" value="Genomic_DNA"/>
</dbReference>
<dbReference type="AlphaFoldDB" id="A0A9P7K6P2"/>
<feature type="region of interest" description="Disordered" evidence="1">
    <location>
        <begin position="195"/>
        <end position="214"/>
    </location>
</feature>
<dbReference type="OrthoDB" id="2798624at2759"/>
<evidence type="ECO:0000313" key="2">
    <source>
        <dbReference type="EMBL" id="KAG5638324.1"/>
    </source>
</evidence>
<reference evidence="2" key="1">
    <citation type="submission" date="2021-02" db="EMBL/GenBank/DDBJ databases">
        <authorList>
            <person name="Nieuwenhuis M."/>
            <person name="Van De Peppel L.J.J."/>
        </authorList>
    </citation>
    <scope>NUCLEOTIDE SEQUENCE</scope>
    <source>
        <strain evidence="2">D49</strain>
    </source>
</reference>
<evidence type="ECO:0000313" key="3">
    <source>
        <dbReference type="Proteomes" id="UP000717328"/>
    </source>
</evidence>
<keyword evidence="3" id="KW-1185">Reference proteome</keyword>
<feature type="compositionally biased region" description="Polar residues" evidence="1">
    <location>
        <begin position="21"/>
        <end position="31"/>
    </location>
</feature>
<protein>
    <submittedName>
        <fullName evidence="2">Uncharacterized protein</fullName>
    </submittedName>
</protein>
<sequence>MTRLEGLFRLACPPQEPPSTAIPQATVTSTPDHLDPSSISPEHVSSDAKRLTFLENENMRLHERIEYLKLEAQVREEELNRFRSDYYGERFKANFRKRITKSAGDTNESQNLKLVQAEKFIASLLELDFGQSVFSEAWNATTMGVDPDDALVNAIKKAAARSGTSWSKLLPAIARPSSPDEAMMNTDLRVKEEPKATKNFSSFQNPKSRQASSTGLIEQSPFALSGTSIAGDFWWYGGSAADDLMRQLKSNRMSDSARLIQSTKISGPEATVTPTCIHVPVPLQESKPGRQSPLPIQVFKDKFDEQSSPRKQVRSSPTNKLRSMFREININLTETRPAKGMKPSTKPLGKRRAIFIDRVRPGYIDVAQNLKSSPSDGIIRIAGKVSFDEDSPPSSRSLSAQSLTLPACEKITLSAEKAFQSLERICSRFSSGSLGSLDSMSNRMTRSHNAMDISKVPSMIAPRTLVSCGSIKHRYPSFTASSEIQNPTPRVVSRLNNKPPTPSNSSLFAAPPFRSPSSSPKEKTSPMKKKILRKHTSPLRIAKKGKSRSLASSDV</sequence>
<feature type="compositionally biased region" description="Low complexity" evidence="1">
    <location>
        <begin position="505"/>
        <end position="519"/>
    </location>
</feature>
<gene>
    <name evidence="2" type="ORF">H0H81_000742</name>
</gene>
<accession>A0A9P7K6P2</accession>
<feature type="compositionally biased region" description="Polar residues" evidence="1">
    <location>
        <begin position="479"/>
        <end position="498"/>
    </location>
</feature>
<name>A0A9P7K6P2_9AGAR</name>
<dbReference type="Proteomes" id="UP000717328">
    <property type="component" value="Unassembled WGS sequence"/>
</dbReference>
<feature type="compositionally biased region" description="Basic residues" evidence="1">
    <location>
        <begin position="526"/>
        <end position="547"/>
    </location>
</feature>
<feature type="region of interest" description="Disordered" evidence="1">
    <location>
        <begin position="11"/>
        <end position="43"/>
    </location>
</feature>
<feature type="compositionally biased region" description="Polar residues" evidence="1">
    <location>
        <begin position="198"/>
        <end position="214"/>
    </location>
</feature>